<dbReference type="InterPro" id="IPR011034">
    <property type="entry name" value="Formyl_transferase-like_C_sf"/>
</dbReference>
<dbReference type="Gene3D" id="3.10.300.10">
    <property type="entry name" value="Methylpurine-DNA glycosylase (MPG)"/>
    <property type="match status" value="1"/>
</dbReference>
<organism evidence="6 7">
    <name type="scientific">Paenibacillus shirakamiensis</name>
    <dbReference type="NCBI Taxonomy" id="1265935"/>
    <lineage>
        <taxon>Bacteria</taxon>
        <taxon>Bacillati</taxon>
        <taxon>Bacillota</taxon>
        <taxon>Bacilli</taxon>
        <taxon>Bacillales</taxon>
        <taxon>Paenibacillaceae</taxon>
        <taxon>Paenibacillus</taxon>
    </lineage>
</organism>
<keyword evidence="7" id="KW-1185">Reference proteome</keyword>
<dbReference type="EC" id="3.2.2.-" evidence="5"/>
<keyword evidence="4 5" id="KW-0234">DNA repair</keyword>
<dbReference type="GO" id="GO:0003905">
    <property type="term" value="F:alkylbase DNA N-glycosylase activity"/>
    <property type="evidence" value="ECO:0007669"/>
    <property type="project" value="UniProtKB-EC"/>
</dbReference>
<dbReference type="RefSeq" id="WP_209866367.1">
    <property type="nucleotide sequence ID" value="NZ_JAGGLD010000012.1"/>
</dbReference>
<keyword evidence="3 5" id="KW-0378">Hydrolase</keyword>
<dbReference type="Proteomes" id="UP001519288">
    <property type="component" value="Unassembled WGS sequence"/>
</dbReference>
<evidence type="ECO:0000256" key="1">
    <source>
        <dbReference type="ARBA" id="ARBA00009232"/>
    </source>
</evidence>
<dbReference type="HAMAP" id="MF_00527">
    <property type="entry name" value="3MGH"/>
    <property type="match status" value="1"/>
</dbReference>
<proteinExistence type="inferred from homology"/>
<dbReference type="Pfam" id="PF02245">
    <property type="entry name" value="Pur_DNA_glyco"/>
    <property type="match status" value="1"/>
</dbReference>
<accession>A0ABS4JM34</accession>
<comment type="caution">
    <text evidence="6">The sequence shown here is derived from an EMBL/GenBank/DDBJ whole genome shotgun (WGS) entry which is preliminary data.</text>
</comment>
<keyword evidence="6" id="KW-0326">Glycosidase</keyword>
<sequence length="223" mass="24760">MDSHSNELPTSLFSLSALELAPRLLGHTLVRHTEAGTIRCRIVETESYGGIEDKGSHAFGGRHTSRTSIMYEPGGVAYIYLIYGMYHCLNVVAGAQDDPQAVLIRAVEPLDEIDRVIMSTYRDIPTGKKALLSNGPGKLCRALRIDRSLNGYDLRNTQGPLWLEIGDAEQNFIISAAPRINIAYAEEYADLPWRFYIEGNSFVSVKDKQPTAFGTFIDIASQY</sequence>
<dbReference type="EMBL" id="JAGGLD010000012">
    <property type="protein sequence ID" value="MBP2002760.1"/>
    <property type="molecule type" value="Genomic_DNA"/>
</dbReference>
<protein>
    <recommendedName>
        <fullName evidence="5">Putative 3-methyladenine DNA glycosylase</fullName>
        <ecNumber evidence="5">3.2.2.-</ecNumber>
    </recommendedName>
</protein>
<dbReference type="PANTHER" id="PTHR10429:SF0">
    <property type="entry name" value="DNA-3-METHYLADENINE GLYCOSYLASE"/>
    <property type="match status" value="1"/>
</dbReference>
<evidence type="ECO:0000313" key="6">
    <source>
        <dbReference type="EMBL" id="MBP2002760.1"/>
    </source>
</evidence>
<gene>
    <name evidence="6" type="ORF">J2Z69_003871</name>
</gene>
<keyword evidence="2 5" id="KW-0227">DNA damage</keyword>
<name>A0ABS4JM34_9BACL</name>
<evidence type="ECO:0000256" key="3">
    <source>
        <dbReference type="ARBA" id="ARBA00022801"/>
    </source>
</evidence>
<dbReference type="InterPro" id="IPR003180">
    <property type="entry name" value="MPG"/>
</dbReference>
<evidence type="ECO:0000313" key="7">
    <source>
        <dbReference type="Proteomes" id="UP001519288"/>
    </source>
</evidence>
<dbReference type="CDD" id="cd00540">
    <property type="entry name" value="AAG"/>
    <property type="match status" value="1"/>
</dbReference>
<dbReference type="InterPro" id="IPR036995">
    <property type="entry name" value="MPG_sf"/>
</dbReference>
<dbReference type="PANTHER" id="PTHR10429">
    <property type="entry name" value="DNA-3-METHYLADENINE GLYCOSYLASE"/>
    <property type="match status" value="1"/>
</dbReference>
<dbReference type="SUPFAM" id="SSF50486">
    <property type="entry name" value="FMT C-terminal domain-like"/>
    <property type="match status" value="1"/>
</dbReference>
<evidence type="ECO:0000256" key="4">
    <source>
        <dbReference type="ARBA" id="ARBA00023204"/>
    </source>
</evidence>
<dbReference type="NCBIfam" id="TIGR00567">
    <property type="entry name" value="3mg"/>
    <property type="match status" value="1"/>
</dbReference>
<reference evidence="6 7" key="1">
    <citation type="submission" date="2021-03" db="EMBL/GenBank/DDBJ databases">
        <title>Genomic Encyclopedia of Type Strains, Phase IV (KMG-IV): sequencing the most valuable type-strain genomes for metagenomic binning, comparative biology and taxonomic classification.</title>
        <authorList>
            <person name="Goeker M."/>
        </authorList>
    </citation>
    <scope>NUCLEOTIDE SEQUENCE [LARGE SCALE GENOMIC DNA]</scope>
    <source>
        <strain evidence="6 7">DSM 26806</strain>
    </source>
</reference>
<comment type="similarity">
    <text evidence="1 5">Belongs to the DNA glycosylase MPG family.</text>
</comment>
<evidence type="ECO:0000256" key="5">
    <source>
        <dbReference type="HAMAP-Rule" id="MF_00527"/>
    </source>
</evidence>
<evidence type="ECO:0000256" key="2">
    <source>
        <dbReference type="ARBA" id="ARBA00022763"/>
    </source>
</evidence>